<dbReference type="EC" id="3.6.4.13" evidence="10"/>
<dbReference type="InterPro" id="IPR014001">
    <property type="entry name" value="Helicase_ATP-bd"/>
</dbReference>
<evidence type="ECO:0000256" key="7">
    <source>
        <dbReference type="ARBA" id="ARBA00022884"/>
    </source>
</evidence>
<comment type="caution">
    <text evidence="15">The sequence shown here is derived from an EMBL/GenBank/DDBJ whole genome shotgun (WGS) entry which is preliminary data.</text>
</comment>
<name>A0ABR4J3Y2_9EURO</name>
<evidence type="ECO:0000256" key="5">
    <source>
        <dbReference type="ARBA" id="ARBA00022806"/>
    </source>
</evidence>
<dbReference type="CDD" id="cd18787">
    <property type="entry name" value="SF2_C_DEAD"/>
    <property type="match status" value="1"/>
</dbReference>
<evidence type="ECO:0000256" key="3">
    <source>
        <dbReference type="ARBA" id="ARBA00022741"/>
    </source>
</evidence>
<comment type="function">
    <text evidence="10">RNA helicase.</text>
</comment>
<accession>A0ABR4J3Y2</accession>
<keyword evidence="2" id="KW-0698">rRNA processing</keyword>
<dbReference type="Gene3D" id="3.40.50.300">
    <property type="entry name" value="P-loop containing nucleotide triphosphate hydrolases"/>
    <property type="match status" value="2"/>
</dbReference>
<feature type="domain" description="Helicase C-terminal" evidence="13">
    <location>
        <begin position="695"/>
        <end position="849"/>
    </location>
</feature>
<comment type="similarity">
    <text evidence="10">Belongs to the DEAD box helicase family.</text>
</comment>
<evidence type="ECO:0000313" key="15">
    <source>
        <dbReference type="EMBL" id="KAL2834757.1"/>
    </source>
</evidence>
<evidence type="ECO:0000259" key="13">
    <source>
        <dbReference type="PROSITE" id="PS51194"/>
    </source>
</evidence>
<dbReference type="PROSITE" id="PS51194">
    <property type="entry name" value="HELICASE_CTER"/>
    <property type="match status" value="1"/>
</dbReference>
<evidence type="ECO:0000256" key="11">
    <source>
        <dbReference type="SAM" id="MobiDB-lite"/>
    </source>
</evidence>
<feature type="compositionally biased region" description="Basic and acidic residues" evidence="11">
    <location>
        <begin position="1"/>
        <end position="13"/>
    </location>
</feature>
<evidence type="ECO:0000259" key="14">
    <source>
        <dbReference type="PROSITE" id="PS51195"/>
    </source>
</evidence>
<sequence length="880" mass="95098">MAGDRSAKHDVAMKHSTTPTSEKKSHKRKRDIDGTVVASSTPSKKSRKDQDGASTPVAIREKKKDKRSKASPVGDTDKKSTKKKDTISSTIDKRKAAEADAGDKQKKKKSKEKRKHSGDDRGSDEETPNSLKEAGLERSPQGVDDQKDSKKEKKHKESKASNPSKEEEDDSHRTKNKFAGILSKFERSAKVKEAAAAKGDGKGEAKEEDLNTAEPVIAKGLEPIPQPEPVLEEEVKPTYSSLPEWLANPLRTSAKTRTKFSELGIEPKLLRILEDNGYKEAFAVQSAVIPLILKGPQNHPGDLCVSAATGSGKTLSYVLPLVTELELSPAPRLRGLIVVPTRELVKQAREACEFCTAGSGLRVGSAVGNVAIKDEQRSLMRVDQVYSPESVKSRQQAKLTADDWTDFSLQEYISTTADFGETLPGYIHVAEPNVDILMCTPGRLVDHIRYTKGFTLKHLQWLVIDEADRLLNESFQEWVDVVMTSLDTRKAPEAFGTSGQFLAGLGLPLQTAEPRKVILSATMTRDISKLNSLRLTNPQLVIVGTGEQDVASDKDGVNTRSDDKFTLPTTLKEHSVAVGDGAQKPLYLLRLLLSEIKIAIPSSSTKRAKRTAIESDTTSSDETSSDDTSSDETSSDESTSSDASSDSESDSDSDSDSTDTSSSASTESDSSDSSSDSDSSSGSGSGSDSDSPSEPTKPAPTPSKPTVLIFTKSSESASRLSRLLSLLNPSLSNEIGTIIKSNKSSASRKTLTAYRRGKLSIIIATDRASRGLDLASLTHVVNYDVPASLTTYVHRVGRTARAGREGSAWTLVAHREGRWFMNEIAKGSDGKITRSGKVERVAMKLENAKEMKSRYAAALEVLEKEVKGGGGRGAKQGSRS</sequence>
<dbReference type="SMART" id="SM00490">
    <property type="entry name" value="HELICc"/>
    <property type="match status" value="1"/>
</dbReference>
<keyword evidence="16" id="KW-1185">Reference proteome</keyword>
<evidence type="ECO:0000256" key="10">
    <source>
        <dbReference type="RuleBase" id="RU365068"/>
    </source>
</evidence>
<evidence type="ECO:0000256" key="9">
    <source>
        <dbReference type="PROSITE-ProRule" id="PRU00552"/>
    </source>
</evidence>
<dbReference type="GO" id="GO:0016787">
    <property type="term" value="F:hydrolase activity"/>
    <property type="evidence" value="ECO:0007669"/>
    <property type="project" value="UniProtKB-KW"/>
</dbReference>
<evidence type="ECO:0000256" key="8">
    <source>
        <dbReference type="ARBA" id="ARBA00047984"/>
    </source>
</evidence>
<dbReference type="PROSITE" id="PS00039">
    <property type="entry name" value="DEAD_ATP_HELICASE"/>
    <property type="match status" value="1"/>
</dbReference>
<dbReference type="SUPFAM" id="SSF52540">
    <property type="entry name" value="P-loop containing nucleoside triphosphate hydrolases"/>
    <property type="match status" value="2"/>
</dbReference>
<feature type="compositionally biased region" description="Low complexity" evidence="11">
    <location>
        <begin position="658"/>
        <end position="694"/>
    </location>
</feature>
<gene>
    <name evidence="15" type="ORF">BJY01DRAFT_224015</name>
</gene>
<feature type="short sequence motif" description="Q motif" evidence="9">
    <location>
        <begin position="258"/>
        <end position="286"/>
    </location>
</feature>
<organism evidence="15 16">
    <name type="scientific">Aspergillus pseudoustus</name>
    <dbReference type="NCBI Taxonomy" id="1810923"/>
    <lineage>
        <taxon>Eukaryota</taxon>
        <taxon>Fungi</taxon>
        <taxon>Dikarya</taxon>
        <taxon>Ascomycota</taxon>
        <taxon>Pezizomycotina</taxon>
        <taxon>Eurotiomycetes</taxon>
        <taxon>Eurotiomycetidae</taxon>
        <taxon>Eurotiales</taxon>
        <taxon>Aspergillaceae</taxon>
        <taxon>Aspergillus</taxon>
        <taxon>Aspergillus subgen. Nidulantes</taxon>
    </lineage>
</organism>
<feature type="domain" description="Helicase ATP-binding" evidence="12">
    <location>
        <begin position="294"/>
        <end position="541"/>
    </location>
</feature>
<evidence type="ECO:0000256" key="2">
    <source>
        <dbReference type="ARBA" id="ARBA00022552"/>
    </source>
</evidence>
<evidence type="ECO:0000256" key="1">
    <source>
        <dbReference type="ARBA" id="ARBA00004604"/>
    </source>
</evidence>
<dbReference type="Pfam" id="PF00270">
    <property type="entry name" value="DEAD"/>
    <property type="match status" value="2"/>
</dbReference>
<feature type="region of interest" description="Disordered" evidence="11">
    <location>
        <begin position="603"/>
        <end position="706"/>
    </location>
</feature>
<comment type="catalytic activity">
    <reaction evidence="8 10">
        <text>ATP + H2O = ADP + phosphate + H(+)</text>
        <dbReference type="Rhea" id="RHEA:13065"/>
        <dbReference type="ChEBI" id="CHEBI:15377"/>
        <dbReference type="ChEBI" id="CHEBI:15378"/>
        <dbReference type="ChEBI" id="CHEBI:30616"/>
        <dbReference type="ChEBI" id="CHEBI:43474"/>
        <dbReference type="ChEBI" id="CHEBI:456216"/>
        <dbReference type="EC" id="3.6.4.13"/>
    </reaction>
</comment>
<keyword evidence="7 10" id="KW-0694">RNA-binding</keyword>
<evidence type="ECO:0000256" key="6">
    <source>
        <dbReference type="ARBA" id="ARBA00022840"/>
    </source>
</evidence>
<dbReference type="CDD" id="cd17956">
    <property type="entry name" value="DEADc_DDX51"/>
    <property type="match status" value="1"/>
</dbReference>
<keyword evidence="3 10" id="KW-0547">Nucleotide-binding</keyword>
<evidence type="ECO:0000313" key="16">
    <source>
        <dbReference type="Proteomes" id="UP001610446"/>
    </source>
</evidence>
<feature type="compositionally biased region" description="Basic and acidic residues" evidence="11">
    <location>
        <begin position="75"/>
        <end position="104"/>
    </location>
</feature>
<comment type="domain">
    <text evidence="10">The Q motif is unique to and characteristic of the DEAD box family of RNA helicases and controls ATP binding and hydrolysis.</text>
</comment>
<keyword evidence="4 10" id="KW-0378">Hydrolase</keyword>
<feature type="compositionally biased region" description="Acidic residues" evidence="11">
    <location>
        <begin position="623"/>
        <end position="635"/>
    </location>
</feature>
<evidence type="ECO:0000259" key="12">
    <source>
        <dbReference type="PROSITE" id="PS51192"/>
    </source>
</evidence>
<keyword evidence="5 10" id="KW-0347">Helicase</keyword>
<feature type="domain" description="DEAD-box RNA helicase Q" evidence="14">
    <location>
        <begin position="258"/>
        <end position="286"/>
    </location>
</feature>
<dbReference type="PANTHER" id="PTHR24031">
    <property type="entry name" value="RNA HELICASE"/>
    <property type="match status" value="1"/>
</dbReference>
<feature type="region of interest" description="Disordered" evidence="11">
    <location>
        <begin position="1"/>
        <end position="184"/>
    </location>
</feature>
<protein>
    <recommendedName>
        <fullName evidence="10">ATP-dependent RNA helicase</fullName>
        <ecNumber evidence="10">3.6.4.13</ecNumber>
    </recommendedName>
</protein>
<feature type="compositionally biased region" description="Acidic residues" evidence="11">
    <location>
        <begin position="645"/>
        <end position="657"/>
    </location>
</feature>
<dbReference type="InterPro" id="IPR027417">
    <property type="entry name" value="P-loop_NTPase"/>
</dbReference>
<dbReference type="SMART" id="SM00487">
    <property type="entry name" value="DEXDc"/>
    <property type="match status" value="1"/>
</dbReference>
<dbReference type="InterPro" id="IPR000629">
    <property type="entry name" value="RNA-helicase_DEAD-box_CS"/>
</dbReference>
<dbReference type="InterPro" id="IPR014014">
    <property type="entry name" value="RNA_helicase_DEAD_Q_motif"/>
</dbReference>
<comment type="subcellular location">
    <subcellularLocation>
        <location evidence="1">Nucleus</location>
        <location evidence="1">Nucleolus</location>
    </subcellularLocation>
</comment>
<keyword evidence="6 10" id="KW-0067">ATP-binding</keyword>
<dbReference type="Pfam" id="PF00271">
    <property type="entry name" value="Helicase_C"/>
    <property type="match status" value="1"/>
</dbReference>
<dbReference type="InterPro" id="IPR011545">
    <property type="entry name" value="DEAD/DEAH_box_helicase_dom"/>
</dbReference>
<feature type="compositionally biased region" description="Basic residues" evidence="11">
    <location>
        <begin position="105"/>
        <end position="116"/>
    </location>
</feature>
<evidence type="ECO:0000256" key="4">
    <source>
        <dbReference type="ARBA" id="ARBA00022801"/>
    </source>
</evidence>
<reference evidence="15 16" key="1">
    <citation type="submission" date="2024-07" db="EMBL/GenBank/DDBJ databases">
        <title>Section-level genome sequencing and comparative genomics of Aspergillus sections Usti and Cavernicolus.</title>
        <authorList>
            <consortium name="Lawrence Berkeley National Laboratory"/>
            <person name="Nybo J.L."/>
            <person name="Vesth T.C."/>
            <person name="Theobald S."/>
            <person name="Frisvad J.C."/>
            <person name="Larsen T.O."/>
            <person name="Kjaerboelling I."/>
            <person name="Rothschild-Mancinelli K."/>
            <person name="Lyhne E.K."/>
            <person name="Kogle M.E."/>
            <person name="Barry K."/>
            <person name="Clum A."/>
            <person name="Na H."/>
            <person name="Ledsgaard L."/>
            <person name="Lin J."/>
            <person name="Lipzen A."/>
            <person name="Kuo A."/>
            <person name="Riley R."/>
            <person name="Mondo S."/>
            <person name="Labutti K."/>
            <person name="Haridas S."/>
            <person name="Pangalinan J."/>
            <person name="Salamov A.A."/>
            <person name="Simmons B.A."/>
            <person name="Magnuson J.K."/>
            <person name="Chen J."/>
            <person name="Drula E."/>
            <person name="Henrissat B."/>
            <person name="Wiebenga A."/>
            <person name="Lubbers R.J."/>
            <person name="Gomes A.C."/>
            <person name="Makela M.R."/>
            <person name="Stajich J."/>
            <person name="Grigoriev I.V."/>
            <person name="Mortensen U.H."/>
            <person name="De Vries R.P."/>
            <person name="Baker S.E."/>
            <person name="Andersen M.R."/>
        </authorList>
    </citation>
    <scope>NUCLEOTIDE SEQUENCE [LARGE SCALE GENOMIC DNA]</scope>
    <source>
        <strain evidence="15 16">CBS 123904</strain>
    </source>
</reference>
<dbReference type="Proteomes" id="UP001610446">
    <property type="component" value="Unassembled WGS sequence"/>
</dbReference>
<proteinExistence type="inferred from homology"/>
<dbReference type="InterPro" id="IPR001650">
    <property type="entry name" value="Helicase_C-like"/>
</dbReference>
<dbReference type="EMBL" id="JBFXLU010000214">
    <property type="protein sequence ID" value="KAL2834757.1"/>
    <property type="molecule type" value="Genomic_DNA"/>
</dbReference>
<dbReference type="PROSITE" id="PS51195">
    <property type="entry name" value="Q_MOTIF"/>
    <property type="match status" value="1"/>
</dbReference>
<dbReference type="PROSITE" id="PS51192">
    <property type="entry name" value="HELICASE_ATP_BIND_1"/>
    <property type="match status" value="1"/>
</dbReference>